<name>A0AAN7PGK8_9COLE</name>
<evidence type="ECO:0000256" key="10">
    <source>
        <dbReference type="ARBA" id="ARBA00023136"/>
    </source>
</evidence>
<evidence type="ECO:0000256" key="8">
    <source>
        <dbReference type="ARBA" id="ARBA00022968"/>
    </source>
</evidence>
<feature type="domain" description="Dipeptidylpeptidase IV N-terminal" evidence="16">
    <location>
        <begin position="166"/>
        <end position="498"/>
    </location>
</feature>
<evidence type="ECO:0000256" key="7">
    <source>
        <dbReference type="ARBA" id="ARBA00022825"/>
    </source>
</evidence>
<dbReference type="GO" id="GO:0008236">
    <property type="term" value="F:serine-type peptidase activity"/>
    <property type="evidence" value="ECO:0007669"/>
    <property type="project" value="UniProtKB-KW"/>
</dbReference>
<evidence type="ECO:0000313" key="18">
    <source>
        <dbReference type="Proteomes" id="UP001353858"/>
    </source>
</evidence>
<dbReference type="InterPro" id="IPR050278">
    <property type="entry name" value="Serine_Prot_S9B/DPPIV"/>
</dbReference>
<protein>
    <recommendedName>
        <fullName evidence="13">Venom dipeptidyl peptidase 4</fullName>
    </recommendedName>
</protein>
<evidence type="ECO:0000256" key="2">
    <source>
        <dbReference type="ARBA" id="ARBA00010036"/>
    </source>
</evidence>
<evidence type="ECO:0000259" key="15">
    <source>
        <dbReference type="Pfam" id="PF00326"/>
    </source>
</evidence>
<evidence type="ECO:0000256" key="11">
    <source>
        <dbReference type="ARBA" id="ARBA00023180"/>
    </source>
</evidence>
<accession>A0AAN7PGK8</accession>
<dbReference type="InterPro" id="IPR002469">
    <property type="entry name" value="Peptidase_S9B_N"/>
</dbReference>
<feature type="transmembrane region" description="Helical" evidence="14">
    <location>
        <begin position="67"/>
        <end position="88"/>
    </location>
</feature>
<dbReference type="Pfam" id="PF00930">
    <property type="entry name" value="DPPIV_N"/>
    <property type="match status" value="1"/>
</dbReference>
<dbReference type="Gene3D" id="2.140.10.30">
    <property type="entry name" value="Dipeptidylpeptidase IV, N-terminal domain"/>
    <property type="match status" value="2"/>
</dbReference>
<dbReference type="AlphaFoldDB" id="A0AAN7PGK8"/>
<dbReference type="GO" id="GO:0012505">
    <property type="term" value="C:endomembrane system"/>
    <property type="evidence" value="ECO:0007669"/>
    <property type="project" value="UniProtKB-SubCell"/>
</dbReference>
<evidence type="ECO:0000256" key="4">
    <source>
        <dbReference type="ARBA" id="ARBA00022670"/>
    </source>
</evidence>
<evidence type="ECO:0000256" key="12">
    <source>
        <dbReference type="ARBA" id="ARBA00037847"/>
    </source>
</evidence>
<evidence type="ECO:0000256" key="3">
    <source>
        <dbReference type="ARBA" id="ARBA00022438"/>
    </source>
</evidence>
<evidence type="ECO:0000256" key="13">
    <source>
        <dbReference type="ARBA" id="ARBA00072929"/>
    </source>
</evidence>
<keyword evidence="9 14" id="KW-1133">Transmembrane helix</keyword>
<dbReference type="InterPro" id="IPR029058">
    <property type="entry name" value="AB_hydrolase_fold"/>
</dbReference>
<dbReference type="InterPro" id="IPR001375">
    <property type="entry name" value="Peptidase_S9_cat"/>
</dbReference>
<comment type="subcellular location">
    <subcellularLocation>
        <location evidence="12">Endomembrane system</location>
        <topology evidence="12">Single-pass membrane protein</topology>
    </subcellularLocation>
    <subcellularLocation>
        <location evidence="1">Membrane</location>
        <topology evidence="1">Single-pass type II membrane protein</topology>
    </subcellularLocation>
</comment>
<dbReference type="EMBL" id="JARPUR010000001">
    <property type="protein sequence ID" value="KAK4885518.1"/>
    <property type="molecule type" value="Genomic_DNA"/>
</dbReference>
<keyword evidence="4" id="KW-0645">Protease</keyword>
<evidence type="ECO:0000256" key="9">
    <source>
        <dbReference type="ARBA" id="ARBA00022989"/>
    </source>
</evidence>
<evidence type="ECO:0000259" key="16">
    <source>
        <dbReference type="Pfam" id="PF00930"/>
    </source>
</evidence>
<dbReference type="PANTHER" id="PTHR11731:SF200">
    <property type="entry name" value="DIPEPTIDYL PEPTIDASE 10, ISOFORM B"/>
    <property type="match status" value="1"/>
</dbReference>
<evidence type="ECO:0000313" key="17">
    <source>
        <dbReference type="EMBL" id="KAK4885518.1"/>
    </source>
</evidence>
<evidence type="ECO:0000256" key="6">
    <source>
        <dbReference type="ARBA" id="ARBA00022801"/>
    </source>
</evidence>
<dbReference type="GO" id="GO:0005886">
    <property type="term" value="C:plasma membrane"/>
    <property type="evidence" value="ECO:0007669"/>
    <property type="project" value="TreeGrafter"/>
</dbReference>
<keyword evidence="8" id="KW-0735">Signal-anchor</keyword>
<proteinExistence type="inferred from homology"/>
<dbReference type="Proteomes" id="UP001353858">
    <property type="component" value="Unassembled WGS sequence"/>
</dbReference>
<organism evidence="17 18">
    <name type="scientific">Aquatica leii</name>
    <dbReference type="NCBI Taxonomy" id="1421715"/>
    <lineage>
        <taxon>Eukaryota</taxon>
        <taxon>Metazoa</taxon>
        <taxon>Ecdysozoa</taxon>
        <taxon>Arthropoda</taxon>
        <taxon>Hexapoda</taxon>
        <taxon>Insecta</taxon>
        <taxon>Pterygota</taxon>
        <taxon>Neoptera</taxon>
        <taxon>Endopterygota</taxon>
        <taxon>Coleoptera</taxon>
        <taxon>Polyphaga</taxon>
        <taxon>Elateriformia</taxon>
        <taxon>Elateroidea</taxon>
        <taxon>Lampyridae</taxon>
        <taxon>Luciolinae</taxon>
        <taxon>Aquatica</taxon>
    </lineage>
</organism>
<keyword evidence="18" id="KW-1185">Reference proteome</keyword>
<dbReference type="PANTHER" id="PTHR11731">
    <property type="entry name" value="PROTEASE FAMILY S9B,C DIPEPTIDYL-PEPTIDASE IV-RELATED"/>
    <property type="match status" value="1"/>
</dbReference>
<keyword evidence="6" id="KW-0378">Hydrolase</keyword>
<dbReference type="GO" id="GO:0008239">
    <property type="term" value="F:dipeptidyl-peptidase activity"/>
    <property type="evidence" value="ECO:0007669"/>
    <property type="project" value="TreeGrafter"/>
</dbReference>
<dbReference type="FunFam" id="3.40.50.1820:FF:000003">
    <property type="entry name" value="Dipeptidyl peptidase 4"/>
    <property type="match status" value="1"/>
</dbReference>
<reference evidence="18" key="1">
    <citation type="submission" date="2023-01" db="EMBL/GenBank/DDBJ databases">
        <title>Key to firefly adult light organ development and bioluminescence: homeobox transcription factors regulate luciferase expression and transportation to peroxisome.</title>
        <authorList>
            <person name="Fu X."/>
        </authorList>
    </citation>
    <scope>NUCLEOTIDE SEQUENCE [LARGE SCALE GENOMIC DNA]</scope>
</reference>
<keyword evidence="10 14" id="KW-0472">Membrane</keyword>
<gene>
    <name evidence="17" type="ORF">RN001_001789</name>
</gene>
<dbReference type="SUPFAM" id="SSF82171">
    <property type="entry name" value="DPP6 N-terminal domain-like"/>
    <property type="match status" value="1"/>
</dbReference>
<dbReference type="GO" id="GO:0004177">
    <property type="term" value="F:aminopeptidase activity"/>
    <property type="evidence" value="ECO:0007669"/>
    <property type="project" value="UniProtKB-KW"/>
</dbReference>
<comment type="caution">
    <text evidence="17">The sequence shown here is derived from an EMBL/GenBank/DDBJ whole genome shotgun (WGS) entry which is preliminary data.</text>
</comment>
<feature type="domain" description="Peptidase S9 prolyl oligopeptidase catalytic" evidence="15">
    <location>
        <begin position="683"/>
        <end position="888"/>
    </location>
</feature>
<evidence type="ECO:0000256" key="5">
    <source>
        <dbReference type="ARBA" id="ARBA00022692"/>
    </source>
</evidence>
<evidence type="ECO:0000256" key="14">
    <source>
        <dbReference type="SAM" id="Phobius"/>
    </source>
</evidence>
<keyword evidence="5 14" id="KW-0812">Transmembrane</keyword>
<keyword evidence="3" id="KW-0031">Aminopeptidase</keyword>
<keyword evidence="7" id="KW-0720">Serine protease</keyword>
<keyword evidence="11" id="KW-0325">Glycoprotein</keyword>
<dbReference type="SUPFAM" id="SSF53474">
    <property type="entry name" value="alpha/beta-Hydrolases"/>
    <property type="match status" value="1"/>
</dbReference>
<comment type="similarity">
    <text evidence="2">Belongs to the peptidase S9B family. DPPIV subfamily.</text>
</comment>
<dbReference type="Gene3D" id="3.40.50.1820">
    <property type="entry name" value="alpha/beta hydrolase"/>
    <property type="match status" value="1"/>
</dbReference>
<sequence length="903" mass="102453">MTQWVSSDIESVEKCLPKASFLQTLENIFTEYPLSINAKLECLHIYIHSLFQKLVSSNTNQRNWRGILIALLVIVVVLALIVTSVVLLTPPDEGPRVKGIRFRLQDILNHEFQPLRFNGTWVSAQELLFKDQWGGISLMCASNLTVKTLMSNQTYTRLNPARFQLSPDHKYLLLAQNIQKLFRYSYLAQYVVYDVETGNEFPIRPTPDIDEHPYLLYAEWSPRGQGLVMVHNYDIYYRTSPTSHAGYRITDTAVPGVVSHGVPDWLYEEEILGTNGAIWISNDGHMVVYASFNDSLVEELKFPWYGSLTEGRLYPDIRSLRYPKPGTRNPKITLTVADLADPSNIRTRQVKPPAAFANIEYYFTAVSWISLTEICVVWLNRPQNLSIISICKTPMWNCQETQRITSDGPGWVDMGDTPLFGRDSTNYITIAPIRDGPEGYFKHAVAVNIPKGRILPLTHGKFEVTRLLAWDLSDDVIYFLAIPEGKPGEQHLYRVTSVPPRTGAALQPPVCLTCIKILPPTSPPYLEFAADLLTTRNRQWDDDWMEEESTITTPSPRKKRNKNGARLNLEQPCLYHNVIFSPNAGYFVLECLGPGIPTNSLYKAVMPQPKLLMFLQNNTVIKEKVLKMALPQIKTFPVKISGGYQAHVRLHLPPGLREDEITRYPLVVQVYGGPGSQLVTERWRIDWNTYLSGNKDFIIAQIDGRGSGGQGQQLLHKIYYKLGTIEVSDQLEVTEYLKDTLHFIDKRRIAVWGWSYGGFVAALALASPKSVFQCAIAVAPVTSWKLYDSAYTERYMGLPNVTDNYKGYDEADVTKKAQQLKDKMFYLVHGSADDNVHLQQSMALVKSLSEAGTLFRQQIYPDENHGLGGVKKHLYRSMGQFLDDCFKKQVPSEFQTGLRNDEE</sequence>
<dbReference type="Pfam" id="PF00326">
    <property type="entry name" value="Peptidase_S9"/>
    <property type="match status" value="1"/>
</dbReference>
<dbReference type="GO" id="GO:0006508">
    <property type="term" value="P:proteolysis"/>
    <property type="evidence" value="ECO:0007669"/>
    <property type="project" value="UniProtKB-KW"/>
</dbReference>
<evidence type="ECO:0000256" key="1">
    <source>
        <dbReference type="ARBA" id="ARBA00004606"/>
    </source>
</evidence>